<evidence type="ECO:0008006" key="3">
    <source>
        <dbReference type="Google" id="ProtNLM"/>
    </source>
</evidence>
<gene>
    <name evidence="1" type="ORF">H8R27_12870</name>
</gene>
<dbReference type="RefSeq" id="WP_166125528.1">
    <property type="nucleotide sequence ID" value="NZ_JAANOQ010000002.1"/>
</dbReference>
<evidence type="ECO:0000313" key="2">
    <source>
        <dbReference type="Proteomes" id="UP000605990"/>
    </source>
</evidence>
<sequence length="120" mass="14202">MTIDGDKIKQLISHYSEDKGYLEKSYVVRFCEDNNLNYKQWNAYCSGTQNLGLKIIEVLMDIFPNLNLNWLLKEELNMFKSYNLVEEPREIYTAEISNQALFNKLESIEKKINKVLENQK</sequence>
<accession>A0ABR7J158</accession>
<name>A0ABR7J158_9FLAO</name>
<protein>
    <recommendedName>
        <fullName evidence="3">XRE family transcriptional regulator</fullName>
    </recommendedName>
</protein>
<organism evidence="1 2">
    <name type="scientific">Flavobacterium bernardetii</name>
    <dbReference type="NCBI Taxonomy" id="2813823"/>
    <lineage>
        <taxon>Bacteria</taxon>
        <taxon>Pseudomonadati</taxon>
        <taxon>Bacteroidota</taxon>
        <taxon>Flavobacteriia</taxon>
        <taxon>Flavobacteriales</taxon>
        <taxon>Flavobacteriaceae</taxon>
        <taxon>Flavobacterium</taxon>
    </lineage>
</organism>
<proteinExistence type="predicted"/>
<reference evidence="1 2" key="1">
    <citation type="submission" date="2020-08" db="EMBL/GenBank/DDBJ databases">
        <title>Description of novel Flavobacterium F-408 isolate.</title>
        <authorList>
            <person name="Saticioglu I.B."/>
            <person name="Duman M."/>
            <person name="Altun S."/>
        </authorList>
    </citation>
    <scope>NUCLEOTIDE SEQUENCE [LARGE SCALE GENOMIC DNA]</scope>
    <source>
        <strain evidence="1 2">F-408</strain>
    </source>
</reference>
<comment type="caution">
    <text evidence="1">The sequence shown here is derived from an EMBL/GenBank/DDBJ whole genome shotgun (WGS) entry which is preliminary data.</text>
</comment>
<evidence type="ECO:0000313" key="1">
    <source>
        <dbReference type="EMBL" id="MBC5835781.1"/>
    </source>
</evidence>
<dbReference type="Proteomes" id="UP000605990">
    <property type="component" value="Unassembled WGS sequence"/>
</dbReference>
<keyword evidence="2" id="KW-1185">Reference proteome</keyword>
<dbReference type="EMBL" id="JACRUN010000008">
    <property type="protein sequence ID" value="MBC5835781.1"/>
    <property type="molecule type" value="Genomic_DNA"/>
</dbReference>